<dbReference type="OrthoDB" id="261572at2759"/>
<dbReference type="Gene3D" id="1.25.10.10">
    <property type="entry name" value="Leucine-rich Repeat Variant"/>
    <property type="match status" value="1"/>
</dbReference>
<dbReference type="GO" id="GO:0034515">
    <property type="term" value="C:proteasome storage granule"/>
    <property type="evidence" value="ECO:0007669"/>
    <property type="project" value="TreeGrafter"/>
</dbReference>
<keyword evidence="9" id="KW-0812">Transmembrane</keyword>
<dbReference type="Proteomes" id="UP000319801">
    <property type="component" value="Unassembled WGS sequence"/>
</dbReference>
<evidence type="ECO:0000256" key="3">
    <source>
        <dbReference type="ARBA" id="ARBA00014929"/>
    </source>
</evidence>
<feature type="domain" description="26S proteasome regulatory subunit RPN2 C-terminal" evidence="10">
    <location>
        <begin position="1045"/>
        <end position="1193"/>
    </location>
</feature>
<dbReference type="EMBL" id="VCAZ01000015">
    <property type="protein sequence ID" value="TSK53794.1"/>
    <property type="molecule type" value="Genomic_DNA"/>
</dbReference>
<dbReference type="Pfam" id="PF01851">
    <property type="entry name" value="PC_rep"/>
    <property type="match status" value="4"/>
</dbReference>
<proteinExistence type="inferred from homology"/>
<feature type="region of interest" description="Disordered" evidence="8">
    <location>
        <begin position="1098"/>
        <end position="1152"/>
    </location>
</feature>
<evidence type="ECO:0000313" key="13">
    <source>
        <dbReference type="Proteomes" id="UP000319801"/>
    </source>
</evidence>
<evidence type="ECO:0000256" key="2">
    <source>
        <dbReference type="ARBA" id="ARBA00006308"/>
    </source>
</evidence>
<feature type="region of interest" description="Disordered" evidence="8">
    <location>
        <begin position="1187"/>
        <end position="1223"/>
    </location>
</feature>
<keyword evidence="5 12" id="KW-0647">Proteasome</keyword>
<evidence type="ECO:0000256" key="4">
    <source>
        <dbReference type="ARBA" id="ARBA00022737"/>
    </source>
</evidence>
<dbReference type="SUPFAM" id="SSF48371">
    <property type="entry name" value="ARM repeat"/>
    <property type="match status" value="1"/>
</dbReference>
<dbReference type="PANTHER" id="PTHR10943">
    <property type="entry name" value="26S PROTEASOME NON-ATPASE REGULATORY SUBUNIT"/>
    <property type="match status" value="1"/>
</dbReference>
<comment type="similarity">
    <text evidence="2">Belongs to the proteasome subunit S1 family.</text>
</comment>
<dbReference type="InterPro" id="IPR002015">
    <property type="entry name" value="Proteasome/cyclosome_rpt"/>
</dbReference>
<organism evidence="12 13">
    <name type="scientific">Bagarius yarrelli</name>
    <name type="common">Goonch</name>
    <name type="synonym">Bagrus yarrelli</name>
    <dbReference type="NCBI Taxonomy" id="175774"/>
    <lineage>
        <taxon>Eukaryota</taxon>
        <taxon>Metazoa</taxon>
        <taxon>Chordata</taxon>
        <taxon>Craniata</taxon>
        <taxon>Vertebrata</taxon>
        <taxon>Euteleostomi</taxon>
        <taxon>Actinopterygii</taxon>
        <taxon>Neopterygii</taxon>
        <taxon>Teleostei</taxon>
        <taxon>Ostariophysi</taxon>
        <taxon>Siluriformes</taxon>
        <taxon>Sisoridae</taxon>
        <taxon>Sisorinae</taxon>
        <taxon>Bagarius</taxon>
    </lineage>
</organism>
<keyword evidence="4" id="KW-0677">Repeat</keyword>
<dbReference type="InterPro" id="IPR040623">
    <property type="entry name" value="RPN2_C"/>
</dbReference>
<feature type="compositionally biased region" description="Basic and acidic residues" evidence="8">
    <location>
        <begin position="571"/>
        <end position="580"/>
    </location>
</feature>
<evidence type="ECO:0000256" key="1">
    <source>
        <dbReference type="ARBA" id="ARBA00002362"/>
    </source>
</evidence>
<dbReference type="Pfam" id="PF18004">
    <property type="entry name" value="RPN2_C"/>
    <property type="match status" value="1"/>
</dbReference>
<keyword evidence="9" id="KW-0472">Membrane</keyword>
<keyword evidence="13" id="KW-1185">Reference proteome</keyword>
<protein>
    <recommendedName>
        <fullName evidence="3">26S proteasome non-ATPase regulatory subunit 1</fullName>
    </recommendedName>
    <alternativeName>
        <fullName evidence="6">26S proteasome regulatory subunit RPN2</fullName>
    </alternativeName>
    <alternativeName>
        <fullName evidence="7">26S proteasome regulatory subunit S1</fullName>
    </alternativeName>
</protein>
<dbReference type="GO" id="GO:0005634">
    <property type="term" value="C:nucleus"/>
    <property type="evidence" value="ECO:0007669"/>
    <property type="project" value="TreeGrafter"/>
</dbReference>
<evidence type="ECO:0000313" key="12">
    <source>
        <dbReference type="EMBL" id="TSK53794.1"/>
    </source>
</evidence>
<gene>
    <name evidence="12" type="ORF">Baya_3354</name>
</gene>
<evidence type="ECO:0000259" key="11">
    <source>
        <dbReference type="Pfam" id="PF21505"/>
    </source>
</evidence>
<feature type="domain" description="26S proteasome non-ATPase regulatory subunit 1/RPN2 N-terminal" evidence="11">
    <location>
        <begin position="265"/>
        <end position="605"/>
    </location>
</feature>
<name>A0A556TSD3_BAGYA</name>
<dbReference type="FunFam" id="1.25.10.10:FF:000017">
    <property type="entry name" value="26S proteasome non-ATPase regulatory subunit 1"/>
    <property type="match status" value="1"/>
</dbReference>
<dbReference type="PANTHER" id="PTHR10943:SF2">
    <property type="entry name" value="26S PROTEASOME NON-ATPASE REGULATORY SUBUNIT 1"/>
    <property type="match status" value="1"/>
</dbReference>
<feature type="compositionally biased region" description="Basic and acidic residues" evidence="8">
    <location>
        <begin position="1101"/>
        <end position="1142"/>
    </location>
</feature>
<evidence type="ECO:0000256" key="9">
    <source>
        <dbReference type="SAM" id="Phobius"/>
    </source>
</evidence>
<dbReference type="AlphaFoldDB" id="A0A556TSD3"/>
<dbReference type="GO" id="GO:0008540">
    <property type="term" value="C:proteasome regulatory particle, base subcomplex"/>
    <property type="evidence" value="ECO:0007669"/>
    <property type="project" value="TreeGrafter"/>
</dbReference>
<comment type="function">
    <text evidence="1">Component of the 26S proteasome, a multiprotein complex involved in the ATP-dependent degradation of ubiquitinated proteins. This complex plays a key role in the maintenance of protein homeostasis by removing misfolded or damaged proteins, which could impair cellular functions, and by removing proteins whose functions are no longer required. Therefore, the proteasome participates in numerous cellular processes, including cell cycle progression, apoptosis, or DNA damage repair.</text>
</comment>
<feature type="region of interest" description="Disordered" evidence="8">
    <location>
        <begin position="539"/>
        <end position="580"/>
    </location>
</feature>
<accession>A0A556TSD3</accession>
<comment type="caution">
    <text evidence="12">The sequence shown here is derived from an EMBL/GenBank/DDBJ whole genome shotgun (WGS) entry which is preliminary data.</text>
</comment>
<dbReference type="Pfam" id="PF21505">
    <property type="entry name" value="RPN2_N"/>
    <property type="match status" value="1"/>
</dbReference>
<feature type="transmembrane region" description="Helical" evidence="9">
    <location>
        <begin position="1028"/>
        <end position="1050"/>
    </location>
</feature>
<evidence type="ECO:0000256" key="8">
    <source>
        <dbReference type="SAM" id="MobiDB-lite"/>
    </source>
</evidence>
<feature type="compositionally biased region" description="Acidic residues" evidence="8">
    <location>
        <begin position="1206"/>
        <end position="1223"/>
    </location>
</feature>
<dbReference type="InterPro" id="IPR016024">
    <property type="entry name" value="ARM-type_fold"/>
</dbReference>
<feature type="compositionally biased region" description="Polar residues" evidence="8">
    <location>
        <begin position="540"/>
        <end position="549"/>
    </location>
</feature>
<reference evidence="12 13" key="1">
    <citation type="journal article" date="2019" name="Genome Biol. Evol.">
        <title>Whole-Genome Sequencing of the Giant Devil Catfish, Bagarius yarrelli.</title>
        <authorList>
            <person name="Jiang W."/>
            <person name="Lv Y."/>
            <person name="Cheng L."/>
            <person name="Yang K."/>
            <person name="Chao B."/>
            <person name="Wang X."/>
            <person name="Li Y."/>
            <person name="Pan X."/>
            <person name="You X."/>
            <person name="Zhang Y."/>
            <person name="Yang J."/>
            <person name="Li J."/>
            <person name="Zhang X."/>
            <person name="Liu S."/>
            <person name="Sun C."/>
            <person name="Yang J."/>
            <person name="Shi Q."/>
        </authorList>
    </citation>
    <scope>NUCLEOTIDE SEQUENCE [LARGE SCALE GENOMIC DNA]</scope>
    <source>
        <strain evidence="12">JWS20170419001</strain>
        <tissue evidence="12">Muscle</tissue>
    </source>
</reference>
<evidence type="ECO:0000256" key="7">
    <source>
        <dbReference type="ARBA" id="ARBA00032066"/>
    </source>
</evidence>
<dbReference type="Pfam" id="PF13646">
    <property type="entry name" value="HEAT_2"/>
    <property type="match status" value="1"/>
</dbReference>
<dbReference type="InterPro" id="IPR048570">
    <property type="entry name" value="PSMD1_RPN2_N"/>
</dbReference>
<keyword evidence="9" id="KW-1133">Transmembrane helix</keyword>
<evidence type="ECO:0000259" key="10">
    <source>
        <dbReference type="Pfam" id="PF18004"/>
    </source>
</evidence>
<evidence type="ECO:0000256" key="6">
    <source>
        <dbReference type="ARBA" id="ARBA00029752"/>
    </source>
</evidence>
<evidence type="ECO:0000256" key="5">
    <source>
        <dbReference type="ARBA" id="ARBA00022942"/>
    </source>
</evidence>
<feature type="compositionally biased region" description="Basic and acidic residues" evidence="8">
    <location>
        <begin position="550"/>
        <end position="563"/>
    </location>
</feature>
<dbReference type="InterPro" id="IPR011989">
    <property type="entry name" value="ARM-like"/>
</dbReference>
<dbReference type="GO" id="GO:0043161">
    <property type="term" value="P:proteasome-mediated ubiquitin-dependent protein catabolic process"/>
    <property type="evidence" value="ECO:0007669"/>
    <property type="project" value="TreeGrafter"/>
</dbReference>
<sequence length="1223" mass="137300">MALDCQLSDSITKEDEEQEEFDRMLNRIGGKGNIYLVGDADGENNCSLFQEFIVNMFHTEVQIKRDRNANHGNGNIQSKDARNRLINVDQGRCDNNADVDEKCLSHKQKISASKGRVIQCAIIIFIFRHGYIQNKANHVCMREILKDIKARVKKNHGVRQALLGLVYADAESSETHKSMTLLEETLRSVFIKHPHDSIWTGHFIPNEAAGIENIKRNVCKAVTVSQSPDNILSRKQNNFWHFLQRWIRRRHREQANATTHGQAQAGIISLLEEDEPQLKEFALQKLNSIVNDFWAEISESVDKIEVLYEDETFRSRAFAALVASKVFYHLGAFEESLNYALGAGDLFNVTDDSEYVETIIAKCIDHYTKLRVENAELPEDEEKKTIDPRLEGIVNKMFQRCLDDHKYKQAIGIALETRRLDMFEKTILESSDVSGLLAYSLKICMTLMQNKRFRNEVLRVLVKLYMNLEKPDFINVCQCLIFLDDPQAVSDILEKLVKEDNLLMAYQICFDLYESASQQFLSSVIQNLRTVGTPIHFVPGSTNTGTVPTQEKDSDAMETDDKASSSPVKAADGKDEPKDQTSKMIKILSGEMAIELHLQFLIRNNNTDLMILKNTKDAVRNSVCHTATVIANSFMHTGTTSDQFLRENLEWLARATNWAKFTATASLGVIHKGHEKEALQLMATYLPKDTSPGSAYQEGGGLYALGLIHANHGGDIIDYLLSQLKNASNDIVRHGGALGLGLAALGTARQDVYELLKSNLYQDDAVTGEAAGLALGLVMLGSKSSQAIEDMVGYAQETQHEKILRGLAVGIALVMYGRMEEADALIESLCRDKDPILRRSGMYTVGMAYCGSGNNKAIRRLLHVAVSDVNDDVRRAAVESIGFIMFRTPEQCPSVVSLLSESYNPHVRCGAAMALGICCAGTGYKEAINLLEPMTNDPVNYVRQGALIASALIMIQQSEVTCPKVNQFRQLYAKVINDKHDDVMAKFGAILAQGILDAGGRNVTISLQSRTGHTHMPSIVGLLVFTQFWFWFPLSHFLSLAFTPTAIIGLNKDLKMPKVQYRSNCKPSTFAYPPALEVPKEKEKEKVSTAVLSITAKAKKKEKEKEKKEKEEEKMEVETQEAEKDKKDEEKEKEKEKKKEQEPNFQMLENPARAMPAQLRVLNMPESCRYQPFKPLHTGGIIILKDTSEEEEELVEPVSAHGPKIEEEEQEPEPPEPFEYIDE</sequence>